<evidence type="ECO:0000256" key="1">
    <source>
        <dbReference type="SAM" id="SignalP"/>
    </source>
</evidence>
<keyword evidence="1" id="KW-0732">Signal</keyword>
<comment type="caution">
    <text evidence="2">The sequence shown here is derived from an EMBL/GenBank/DDBJ whole genome shotgun (WGS) entry which is preliminary data.</text>
</comment>
<feature type="chain" id="PRO_5012102785" evidence="1">
    <location>
        <begin position="17"/>
        <end position="261"/>
    </location>
</feature>
<name>A0A1Z8AVW5_9FLAO</name>
<proteinExistence type="predicted"/>
<sequence>MKWLYLIVFLSSVAFAQKTDQGFILNADLFYGVDDFEAVYYGKDNVFFKKNGQITQQFYDVQLGDLTEVDLINPLKILLFYKDTQTIVILDNRLNERQRILLNELQPSRFFEHARLAGERRFWLHDLDKNRLELYDYINDRTLISTAVLKDNVTQFLSDYNFCHVISDKHIETYNSYGSKTATLSIAGVKFVDYDFETLVFIKENSIKVMKMDKEYRFRESEINTIDIEEKDVKSLYLKGGKLYLWHGKRVDVYSINPIKN</sequence>
<dbReference type="RefSeq" id="WP_303686906.1">
    <property type="nucleotide sequence ID" value="NZ_CAJXYO010000002.1"/>
</dbReference>
<dbReference type="Proteomes" id="UP000196102">
    <property type="component" value="Unassembled WGS sequence"/>
</dbReference>
<dbReference type="AlphaFoldDB" id="A0A1Z8AVW5"/>
<dbReference type="EMBL" id="MAAX01000120">
    <property type="protein sequence ID" value="OUS14472.1"/>
    <property type="molecule type" value="Genomic_DNA"/>
</dbReference>
<accession>A0A1Z8AVW5</accession>
<organism evidence="2 3">
    <name type="scientific">Nonlabens dokdonensis</name>
    <dbReference type="NCBI Taxonomy" id="328515"/>
    <lineage>
        <taxon>Bacteria</taxon>
        <taxon>Pseudomonadati</taxon>
        <taxon>Bacteroidota</taxon>
        <taxon>Flavobacteriia</taxon>
        <taxon>Flavobacteriales</taxon>
        <taxon>Flavobacteriaceae</taxon>
        <taxon>Nonlabens</taxon>
    </lineage>
</organism>
<evidence type="ECO:0000313" key="3">
    <source>
        <dbReference type="Proteomes" id="UP000196102"/>
    </source>
</evidence>
<feature type="signal peptide" evidence="1">
    <location>
        <begin position="1"/>
        <end position="16"/>
    </location>
</feature>
<gene>
    <name evidence="2" type="ORF">A9Q93_08075</name>
</gene>
<protein>
    <submittedName>
        <fullName evidence="2">Uncharacterized protein</fullName>
    </submittedName>
</protein>
<evidence type="ECO:0000313" key="2">
    <source>
        <dbReference type="EMBL" id="OUS14472.1"/>
    </source>
</evidence>
<reference evidence="3" key="1">
    <citation type="journal article" date="2017" name="Proc. Natl. Acad. Sci. U.S.A.">
        <title>Simulation of Deepwater Horizon oil plume reveals substrate specialization within a complex community of hydrocarbon-degraders.</title>
        <authorList>
            <person name="Hu P."/>
            <person name="Dubinsky E.A."/>
            <person name="Probst A.J."/>
            <person name="Wang J."/>
            <person name="Sieber C.M.K."/>
            <person name="Tom L.M."/>
            <person name="Gardinali P."/>
            <person name="Banfield J.F."/>
            <person name="Atlas R.M."/>
            <person name="Andersen G.L."/>
        </authorList>
    </citation>
    <scope>NUCLEOTIDE SEQUENCE [LARGE SCALE GENOMIC DNA]</scope>
</reference>